<dbReference type="Proteomes" id="UP001230649">
    <property type="component" value="Unassembled WGS sequence"/>
</dbReference>
<sequence>MVNSGAAAIEMAEIVDAGAGRHEWNNMQAGRVAGDHVITVHLLKAEKKVIPAHGFGNARFGSSTCFLRLGYVDWHLNLVLSLPMAKVFVNKLKAEAKIRPRMLMNRLHLTISGQISQDEYHALLAQLHDLYASIVIDKHLILPARSDPPEIAQWVAEVRPRDETASSGDAALSKAIKWSGTIKAVCQKGGVTIKSDVGKVVASADGRGA</sequence>
<proteinExistence type="predicted"/>
<organism evidence="1 2">
    <name type="scientific">Naganishia adeliensis</name>
    <dbReference type="NCBI Taxonomy" id="92952"/>
    <lineage>
        <taxon>Eukaryota</taxon>
        <taxon>Fungi</taxon>
        <taxon>Dikarya</taxon>
        <taxon>Basidiomycota</taxon>
        <taxon>Agaricomycotina</taxon>
        <taxon>Tremellomycetes</taxon>
        <taxon>Filobasidiales</taxon>
        <taxon>Filobasidiaceae</taxon>
        <taxon>Naganishia</taxon>
    </lineage>
</organism>
<reference evidence="1" key="1">
    <citation type="submission" date="2023-04" db="EMBL/GenBank/DDBJ databases">
        <title>Draft Genome sequencing of Naganishia species isolated from polar environments using Oxford Nanopore Technology.</title>
        <authorList>
            <person name="Leo P."/>
            <person name="Venkateswaran K."/>
        </authorList>
    </citation>
    <scope>NUCLEOTIDE SEQUENCE</scope>
    <source>
        <strain evidence="1">MNA-CCFEE 5262</strain>
    </source>
</reference>
<evidence type="ECO:0000313" key="1">
    <source>
        <dbReference type="EMBL" id="KAJ9096121.1"/>
    </source>
</evidence>
<dbReference type="EMBL" id="JASBWS010000117">
    <property type="protein sequence ID" value="KAJ9096121.1"/>
    <property type="molecule type" value="Genomic_DNA"/>
</dbReference>
<protein>
    <submittedName>
        <fullName evidence="1">Uncharacterized protein</fullName>
    </submittedName>
</protein>
<keyword evidence="2" id="KW-1185">Reference proteome</keyword>
<comment type="caution">
    <text evidence="1">The sequence shown here is derived from an EMBL/GenBank/DDBJ whole genome shotgun (WGS) entry which is preliminary data.</text>
</comment>
<accession>A0ACC2VBA7</accession>
<gene>
    <name evidence="1" type="ORF">QFC20_006496</name>
</gene>
<name>A0ACC2VBA7_9TREE</name>
<evidence type="ECO:0000313" key="2">
    <source>
        <dbReference type="Proteomes" id="UP001230649"/>
    </source>
</evidence>